<dbReference type="GO" id="GO:0005840">
    <property type="term" value="C:ribosome"/>
    <property type="evidence" value="ECO:0007669"/>
    <property type="project" value="UniProtKB-KW"/>
</dbReference>
<dbReference type="InterPro" id="IPR012677">
    <property type="entry name" value="Nucleotide-bd_a/b_plait_sf"/>
</dbReference>
<keyword evidence="2 4" id="KW-0689">Ribosomal protein</keyword>
<dbReference type="InterPro" id="IPR012678">
    <property type="entry name" value="Ribosomal_uL23/eL15/eS24_sf"/>
</dbReference>
<dbReference type="GO" id="GO:0003735">
    <property type="term" value="F:structural constituent of ribosome"/>
    <property type="evidence" value="ECO:0007669"/>
    <property type="project" value="InterPro"/>
</dbReference>
<dbReference type="HAMAP" id="MF_01369_B">
    <property type="entry name" value="Ribosomal_uL23_B"/>
    <property type="match status" value="1"/>
</dbReference>
<dbReference type="InterPro" id="IPR013025">
    <property type="entry name" value="Ribosomal_uL23-like"/>
</dbReference>
<dbReference type="EMBL" id="LSDK01000096">
    <property type="protein sequence ID" value="KXB75188.1"/>
    <property type="molecule type" value="Genomic_DNA"/>
</dbReference>
<dbReference type="SUPFAM" id="SSF54189">
    <property type="entry name" value="Ribosomal proteins S24e, L23 and L15e"/>
    <property type="match status" value="1"/>
</dbReference>
<dbReference type="Gene3D" id="3.30.70.330">
    <property type="match status" value="1"/>
</dbReference>
<dbReference type="STRING" id="322095.HMPREF3185_01491"/>
<protein>
    <recommendedName>
        <fullName evidence="4">Large ribosomal subunit protein uL23</fullName>
    </recommendedName>
</protein>
<dbReference type="GO" id="GO:0019843">
    <property type="term" value="F:rRNA binding"/>
    <property type="evidence" value="ECO:0007669"/>
    <property type="project" value="UniProtKB-UniRule"/>
</dbReference>
<evidence type="ECO:0000313" key="5">
    <source>
        <dbReference type="EMBL" id="KXB75188.1"/>
    </source>
</evidence>
<evidence type="ECO:0000256" key="3">
    <source>
        <dbReference type="ARBA" id="ARBA00023274"/>
    </source>
</evidence>
<keyword evidence="4" id="KW-0699">rRNA-binding</keyword>
<gene>
    <name evidence="4" type="primary">rplW</name>
    <name evidence="5" type="ORF">HMPREF3185_01491</name>
</gene>
<comment type="similarity">
    <text evidence="1 4">Belongs to the universal ribosomal protein uL23 family.</text>
</comment>
<comment type="caution">
    <text evidence="5">The sequence shown here is derived from an EMBL/GenBank/DDBJ whole genome shotgun (WGS) entry which is preliminary data.</text>
</comment>
<comment type="subunit">
    <text evidence="4">Part of the 50S ribosomal subunit. Contacts protein L29, and trigger factor when it is bound to the ribosome.</text>
</comment>
<dbReference type="PANTHER" id="PTHR12059:SF5">
    <property type="entry name" value="LARGE RIBOSOMAL SUBUNIT PROTEIN UL23M"/>
    <property type="match status" value="1"/>
</dbReference>
<evidence type="ECO:0000256" key="4">
    <source>
        <dbReference type="HAMAP-Rule" id="MF_01369"/>
    </source>
</evidence>
<dbReference type="GO" id="GO:1990904">
    <property type="term" value="C:ribonucleoprotein complex"/>
    <property type="evidence" value="ECO:0007669"/>
    <property type="project" value="UniProtKB-KW"/>
</dbReference>
<comment type="function">
    <text evidence="4">One of the early assembly proteins it binds 23S rRNA. One of the proteins that surrounds the polypeptide exit tunnel on the outside of the ribosome. Forms the main docking site for trigger factor binding to the ribosome.</text>
</comment>
<dbReference type="GO" id="GO:0006412">
    <property type="term" value="P:translation"/>
    <property type="evidence" value="ECO:0007669"/>
    <property type="project" value="UniProtKB-UniRule"/>
</dbReference>
<keyword evidence="6" id="KW-1185">Reference proteome</keyword>
<dbReference type="NCBIfam" id="NF004363">
    <property type="entry name" value="PRK05738.2-4"/>
    <property type="match status" value="1"/>
</dbReference>
<organism evidence="5 6">
    <name type="scientific">Porphyromonas somerae</name>
    <dbReference type="NCBI Taxonomy" id="322095"/>
    <lineage>
        <taxon>Bacteria</taxon>
        <taxon>Pseudomonadati</taxon>
        <taxon>Bacteroidota</taxon>
        <taxon>Bacteroidia</taxon>
        <taxon>Bacteroidales</taxon>
        <taxon>Porphyromonadaceae</taxon>
        <taxon>Porphyromonas</taxon>
    </lineage>
</organism>
<sequence length="97" mass="10839">MGIIIKPVITEKTTALTEKTAERYVFRVSPDANKIEIKKAIEALYNVKVESVNTVNYSGKRKARYTKSGLIRGKVAAFKKAVVTLEKGQTIDFYANI</sequence>
<dbReference type="OrthoDB" id="9797862at2"/>
<keyword evidence="4" id="KW-0694">RNA-binding</keyword>
<dbReference type="Pfam" id="PF00276">
    <property type="entry name" value="Ribosomal_L23"/>
    <property type="match status" value="1"/>
</dbReference>
<dbReference type="AlphaFoldDB" id="A0A134B5G3"/>
<reference evidence="6" key="1">
    <citation type="submission" date="2016-01" db="EMBL/GenBank/DDBJ databases">
        <authorList>
            <person name="Mitreva M."/>
            <person name="Pepin K.H."/>
            <person name="Mihindukulasuriya K.A."/>
            <person name="Fulton R."/>
            <person name="Fronick C."/>
            <person name="O'Laughlin M."/>
            <person name="Miner T."/>
            <person name="Herter B."/>
            <person name="Rosa B.A."/>
            <person name="Cordes M."/>
            <person name="Tomlinson C."/>
            <person name="Wollam A."/>
            <person name="Palsikar V.B."/>
            <person name="Mardis E.R."/>
            <person name="Wilson R.K."/>
        </authorList>
    </citation>
    <scope>NUCLEOTIDE SEQUENCE [LARGE SCALE GENOMIC DNA]</scope>
    <source>
        <strain evidence="6">KA00683</strain>
    </source>
</reference>
<proteinExistence type="inferred from homology"/>
<dbReference type="RefSeq" id="WP_009432241.1">
    <property type="nucleotide sequence ID" value="NZ_KQ960453.1"/>
</dbReference>
<dbReference type="PATRIC" id="fig|322095.3.peg.1470"/>
<evidence type="ECO:0000256" key="2">
    <source>
        <dbReference type="ARBA" id="ARBA00022980"/>
    </source>
</evidence>
<accession>A0A134B5G3</accession>
<keyword evidence="3 4" id="KW-0687">Ribonucleoprotein</keyword>
<name>A0A134B5G3_9PORP</name>
<dbReference type="Proteomes" id="UP000070224">
    <property type="component" value="Unassembled WGS sequence"/>
</dbReference>
<dbReference type="PANTHER" id="PTHR12059">
    <property type="entry name" value="RIBOSOMAL PROTEIN L23-RELATED"/>
    <property type="match status" value="1"/>
</dbReference>
<evidence type="ECO:0000313" key="6">
    <source>
        <dbReference type="Proteomes" id="UP000070224"/>
    </source>
</evidence>
<evidence type="ECO:0000256" key="1">
    <source>
        <dbReference type="ARBA" id="ARBA00006700"/>
    </source>
</evidence>